<dbReference type="Gene3D" id="1.20.1250.20">
    <property type="entry name" value="MFS general substrate transporter like domains"/>
    <property type="match status" value="1"/>
</dbReference>
<dbReference type="SUPFAM" id="SSF103473">
    <property type="entry name" value="MFS general substrate transporter"/>
    <property type="match status" value="1"/>
</dbReference>
<dbReference type="OrthoDB" id="10027823at2759"/>
<comment type="subcellular location">
    <subcellularLocation>
        <location evidence="1">Membrane</location>
        <topology evidence="1">Multi-pass membrane protein</topology>
    </subcellularLocation>
</comment>
<evidence type="ECO:0000256" key="1">
    <source>
        <dbReference type="ARBA" id="ARBA00004141"/>
    </source>
</evidence>
<feature type="transmembrane region" description="Helical" evidence="2">
    <location>
        <begin position="164"/>
        <end position="189"/>
    </location>
</feature>
<evidence type="ECO:0000313" key="5">
    <source>
        <dbReference type="Proteomes" id="UP000019804"/>
    </source>
</evidence>
<dbReference type="AlphaFoldDB" id="A0A017SA64"/>
<feature type="transmembrane region" description="Helical" evidence="2">
    <location>
        <begin position="99"/>
        <end position="132"/>
    </location>
</feature>
<dbReference type="GeneID" id="63702526"/>
<keyword evidence="2" id="KW-0472">Membrane</keyword>
<keyword evidence="5" id="KW-1185">Reference proteome</keyword>
<gene>
    <name evidence="4" type="ORF">EURHEDRAFT_542202</name>
</gene>
<dbReference type="PROSITE" id="PS50850">
    <property type="entry name" value="MFS"/>
    <property type="match status" value="1"/>
</dbReference>
<dbReference type="RefSeq" id="XP_040636733.1">
    <property type="nucleotide sequence ID" value="XM_040787402.1"/>
</dbReference>
<dbReference type="PANTHER" id="PTHR23520">
    <property type="entry name" value="TRANSPORTER, PUTATIVE (AFU_ORTHOLOGUE AFUA_3G04000)-RELATED"/>
    <property type="match status" value="1"/>
</dbReference>
<dbReference type="STRING" id="1388766.A0A017SA64"/>
<evidence type="ECO:0000313" key="4">
    <source>
        <dbReference type="EMBL" id="EYE93045.1"/>
    </source>
</evidence>
<feature type="transmembrane region" description="Helical" evidence="2">
    <location>
        <begin position="359"/>
        <end position="378"/>
    </location>
</feature>
<dbReference type="Proteomes" id="UP000019804">
    <property type="component" value="Unassembled WGS sequence"/>
</dbReference>
<feature type="transmembrane region" description="Helical" evidence="2">
    <location>
        <begin position="46"/>
        <end position="65"/>
    </location>
</feature>
<keyword evidence="2" id="KW-0812">Transmembrane</keyword>
<accession>A0A017SA64</accession>
<dbReference type="PANTHER" id="PTHR23520:SF5">
    <property type="entry name" value="TRANSPORTER, PUTATIVE (AFU_ORTHOLOGUE AFUA_3G04000)-RELATED"/>
    <property type="match status" value="1"/>
</dbReference>
<feature type="transmembrane region" description="Helical" evidence="2">
    <location>
        <begin position="71"/>
        <end position="92"/>
    </location>
</feature>
<evidence type="ECO:0000256" key="2">
    <source>
        <dbReference type="SAM" id="Phobius"/>
    </source>
</evidence>
<dbReference type="GO" id="GO:0000329">
    <property type="term" value="C:fungal-type vacuole membrane"/>
    <property type="evidence" value="ECO:0007669"/>
    <property type="project" value="TreeGrafter"/>
</dbReference>
<keyword evidence="2" id="KW-1133">Transmembrane helix</keyword>
<dbReference type="GO" id="GO:0022857">
    <property type="term" value="F:transmembrane transporter activity"/>
    <property type="evidence" value="ECO:0007669"/>
    <property type="project" value="InterPro"/>
</dbReference>
<dbReference type="Pfam" id="PF07690">
    <property type="entry name" value="MFS_1"/>
    <property type="match status" value="1"/>
</dbReference>
<proteinExistence type="predicted"/>
<dbReference type="HOGENOM" id="CLU_025894_2_0_1"/>
<dbReference type="InterPro" id="IPR011701">
    <property type="entry name" value="MFS"/>
</dbReference>
<evidence type="ECO:0000259" key="3">
    <source>
        <dbReference type="PROSITE" id="PS50850"/>
    </source>
</evidence>
<name>A0A017SA64_ASPRC</name>
<dbReference type="InterPro" id="IPR036259">
    <property type="entry name" value="MFS_trans_sf"/>
</dbReference>
<dbReference type="EMBL" id="KK088433">
    <property type="protein sequence ID" value="EYE93045.1"/>
    <property type="molecule type" value="Genomic_DNA"/>
</dbReference>
<reference evidence="5" key="1">
    <citation type="journal article" date="2014" name="Nat. Commun.">
        <title>Genomic adaptations of the halophilic Dead Sea filamentous fungus Eurotium rubrum.</title>
        <authorList>
            <person name="Kis-Papo T."/>
            <person name="Weig A.R."/>
            <person name="Riley R."/>
            <person name="Persoh D."/>
            <person name="Salamov A."/>
            <person name="Sun H."/>
            <person name="Lipzen A."/>
            <person name="Wasser S.P."/>
            <person name="Rambold G."/>
            <person name="Grigoriev I.V."/>
            <person name="Nevo E."/>
        </authorList>
    </citation>
    <scope>NUCLEOTIDE SEQUENCE [LARGE SCALE GENOMIC DNA]</scope>
    <source>
        <strain evidence="5">CBS 135680</strain>
    </source>
</reference>
<protein>
    <submittedName>
        <fullName evidence="4">Putative MFS transporter</fullName>
    </submittedName>
</protein>
<feature type="transmembrane region" description="Helical" evidence="2">
    <location>
        <begin position="284"/>
        <end position="306"/>
    </location>
</feature>
<dbReference type="InterPro" id="IPR020846">
    <property type="entry name" value="MFS_dom"/>
</dbReference>
<feature type="domain" description="Major facilitator superfamily (MFS) profile" evidence="3">
    <location>
        <begin position="20"/>
        <end position="460"/>
    </location>
</feature>
<feature type="transmembrane region" description="Helical" evidence="2">
    <location>
        <begin position="318"/>
        <end position="339"/>
    </location>
</feature>
<sequence>MRTSSSQAEPCRDGYLAHILRELGLLTVFQSSSDVKLLIAQRFVRLFAYGGSTLILASYLSALGISDDRIGLFMTLTLVGDVVISFFLTLFADKMGRKAVLVLGSGLMAASGVVFGLFGDFWVLLLAAVFGVISPSGNEIGPFRAVEESTLAHLTPDEVLPDIFAWYSLLGTGGTALGIMTCGWAIHLLRELKGWEFTATCRMVYFLYAALGGLKVLFTLGLSGEVEAVARQAPGGEQQGVDETQPLLAEQSLSSVQAQHGNPPKKSWFRVSLDRDLVPLITKLFVLFAVDSFASGLASMSWMTYFFRNKFSLPEGNLASIFFTTSIICSISMLVASSISKRIGNVKTMVFTHFPSTIFLSLIPLPTTLLPSLTFLILRASTQSMDVAPRSAFLATALPADKRTAIMGAVNVVKTASQSVAPFITGVLGARGHLGVAFCVAGGLKGVYDLGMLVCFAGRDGKRTRVDGEEGQA</sequence>
<organism evidence="4 5">
    <name type="scientific">Aspergillus ruber (strain CBS 135680)</name>
    <dbReference type="NCBI Taxonomy" id="1388766"/>
    <lineage>
        <taxon>Eukaryota</taxon>
        <taxon>Fungi</taxon>
        <taxon>Dikarya</taxon>
        <taxon>Ascomycota</taxon>
        <taxon>Pezizomycotina</taxon>
        <taxon>Eurotiomycetes</taxon>
        <taxon>Eurotiomycetidae</taxon>
        <taxon>Eurotiales</taxon>
        <taxon>Aspergillaceae</taxon>
        <taxon>Aspergillus</taxon>
        <taxon>Aspergillus subgen. Aspergillus</taxon>
    </lineage>
</organism>